<evidence type="ECO:0000313" key="3">
    <source>
        <dbReference type="Proteomes" id="UP000054845"/>
    </source>
</evidence>
<dbReference type="InterPro" id="IPR046341">
    <property type="entry name" value="SET_dom_sf"/>
</dbReference>
<dbReference type="Gene3D" id="2.170.270.10">
    <property type="entry name" value="SET domain"/>
    <property type="match status" value="1"/>
</dbReference>
<evidence type="ECO:0000256" key="1">
    <source>
        <dbReference type="SAM" id="MobiDB-lite"/>
    </source>
</evidence>
<feature type="compositionally biased region" description="Acidic residues" evidence="1">
    <location>
        <begin position="61"/>
        <end position="72"/>
    </location>
</feature>
<evidence type="ECO:0008006" key="4">
    <source>
        <dbReference type="Google" id="ProtNLM"/>
    </source>
</evidence>
<name>A0A0P1BDT1_9BASI</name>
<feature type="region of interest" description="Disordered" evidence="1">
    <location>
        <begin position="1"/>
        <end position="80"/>
    </location>
</feature>
<feature type="compositionally biased region" description="Basic and acidic residues" evidence="1">
    <location>
        <begin position="1"/>
        <end position="10"/>
    </location>
</feature>
<dbReference type="STRING" id="401625.A0A0P1BDT1"/>
<keyword evidence="3" id="KW-1185">Reference proteome</keyword>
<evidence type="ECO:0000313" key="2">
    <source>
        <dbReference type="EMBL" id="CEH13451.1"/>
    </source>
</evidence>
<feature type="region of interest" description="Disordered" evidence="1">
    <location>
        <begin position="232"/>
        <end position="255"/>
    </location>
</feature>
<protein>
    <recommendedName>
        <fullName evidence="4">SET domain-containing protein</fullName>
    </recommendedName>
</protein>
<sequence length="320" mass="34030">MTKHGKDPQSKHNKGFLFGGDQRNQKKPTPHPLSKQGRAAASANAQIKLKPIQSAPWPGQQEDDGSSDDNDNVDSAAPSQRRLRRLDVACIPSKGLPPNLHHLCQVIHPDDPHSSQSCAARAAFLRVPASALHPAAEAESDPASNYDLALEGPSGERLAIDATHAGSIARFCNDYRNILNRPNAELRDFIARPAPMSGTRDLAFTKAQLRGASPLEDEAIASRGSKAGAVKALGTEKGSSHSPAPPEEESSISETSNLAVDEALANLSVSDVKPARPAVGAQTRPIIGLAIYSASKPIKRGEEICISYGKGFWAAREGRE</sequence>
<dbReference type="OrthoDB" id="5792673at2759"/>
<dbReference type="EMBL" id="CCYA01000221">
    <property type="protein sequence ID" value="CEH13451.1"/>
    <property type="molecule type" value="Genomic_DNA"/>
</dbReference>
<dbReference type="AlphaFoldDB" id="A0A0P1BDT1"/>
<reference evidence="2 3" key="1">
    <citation type="submission" date="2014-09" db="EMBL/GenBank/DDBJ databases">
        <authorList>
            <person name="Magalhaes I.L.F."/>
            <person name="Oliveira U."/>
            <person name="Santos F.R."/>
            <person name="Vidigal T.H.D.A."/>
            <person name="Brescovit A.D."/>
            <person name="Santos A.J."/>
        </authorList>
    </citation>
    <scope>NUCLEOTIDE SEQUENCE [LARGE SCALE GENOMIC DNA]</scope>
</reference>
<organism evidence="2 3">
    <name type="scientific">Ceraceosorus bombacis</name>
    <dbReference type="NCBI Taxonomy" id="401625"/>
    <lineage>
        <taxon>Eukaryota</taxon>
        <taxon>Fungi</taxon>
        <taxon>Dikarya</taxon>
        <taxon>Basidiomycota</taxon>
        <taxon>Ustilaginomycotina</taxon>
        <taxon>Exobasidiomycetes</taxon>
        <taxon>Ceraceosorales</taxon>
        <taxon>Ceraceosoraceae</taxon>
        <taxon>Ceraceosorus</taxon>
    </lineage>
</organism>
<accession>A0A0P1BDT1</accession>
<dbReference type="SUPFAM" id="SSF82199">
    <property type="entry name" value="SET domain"/>
    <property type="match status" value="1"/>
</dbReference>
<dbReference type="Proteomes" id="UP000054845">
    <property type="component" value="Unassembled WGS sequence"/>
</dbReference>
<proteinExistence type="predicted"/>